<name>A0ACB5TY18_CANBO</name>
<protein>
    <submittedName>
        <fullName evidence="1">Unnamed protein product</fullName>
    </submittedName>
</protein>
<organism evidence="1 2">
    <name type="scientific">Candida boidinii</name>
    <name type="common">Yeast</name>
    <dbReference type="NCBI Taxonomy" id="5477"/>
    <lineage>
        <taxon>Eukaryota</taxon>
        <taxon>Fungi</taxon>
        <taxon>Dikarya</taxon>
        <taxon>Ascomycota</taxon>
        <taxon>Saccharomycotina</taxon>
        <taxon>Pichiomycetes</taxon>
        <taxon>Pichiales</taxon>
        <taxon>Pichiaceae</taxon>
        <taxon>Ogataea</taxon>
        <taxon>Ogataea/Candida clade</taxon>
    </lineage>
</organism>
<evidence type="ECO:0000313" key="1">
    <source>
        <dbReference type="EMBL" id="GME97538.1"/>
    </source>
</evidence>
<dbReference type="Proteomes" id="UP001165101">
    <property type="component" value="Unassembled WGS sequence"/>
</dbReference>
<comment type="caution">
    <text evidence="1">The sequence shown here is derived from an EMBL/GenBank/DDBJ whole genome shotgun (WGS) entry which is preliminary data.</text>
</comment>
<proteinExistence type="predicted"/>
<gene>
    <name evidence="1" type="ORF">Cboi01_000464300</name>
</gene>
<reference evidence="1" key="1">
    <citation type="submission" date="2023-04" db="EMBL/GenBank/DDBJ databases">
        <title>Candida boidinii NBRC 1967.</title>
        <authorList>
            <person name="Ichikawa N."/>
            <person name="Sato H."/>
            <person name="Tonouchi N."/>
        </authorList>
    </citation>
    <scope>NUCLEOTIDE SEQUENCE</scope>
    <source>
        <strain evidence="1">NBRC 1967</strain>
    </source>
</reference>
<sequence>MENSNQRSSPSRTGTNTNTTTTANTNTRSTSTTTTTVSTTTASKTAASTVPPNISTASTKVSSSSTIVSSSSTTSSDKSCNPFLEDSIERGSTVSISVSKSSAPSSSSSKSILDFGADSTTSITSSEELASLVTLRSSSSTAVTAATPTGFNSPLTPNLNNDQPQFDNEPHTPKRNKNNNLPENLMLTPDRKLHHERYGNDNYYEDEDHVGENNIPLPLSPPKHILKKLTPISKKSVEMRRRSSNDDKLRHQFRREEIINLKIKKLNDHFSKVLLKTFNAELDKKRENERKQLKLNEKLKTAESNRENANKHKRNIAMATSEFILNNNKKLKSDNDTTNNNIDVNIRNKFKEDDDYDNADNDIFQYNNTDPKIQQSESASRTGDNEDRDLDVAVEEEEDDEDEKEEGEEEDDDDDKFEDDNDDDEYLDLKNVDFKVERKKPSSPKKQTVLVNDKLEDIIKYCQNCEILKPLNELKRFPLNKLTRIIKNIELINKLAKLIDYSLGLNNQYVDRHIPLIKQYLILLHMFIENIQFEEGLEKDSTSDNSQADNEEGNSSDETPIKPPLTPNSKIVKDYKSLVDYTSSNTTSLSEFDDIPEFKTNLNPHSFNYQKLLYSNFKL</sequence>
<dbReference type="EMBL" id="BSXV01003094">
    <property type="protein sequence ID" value="GME97538.1"/>
    <property type="molecule type" value="Genomic_DNA"/>
</dbReference>
<keyword evidence="2" id="KW-1185">Reference proteome</keyword>
<evidence type="ECO:0000313" key="2">
    <source>
        <dbReference type="Proteomes" id="UP001165101"/>
    </source>
</evidence>
<accession>A0ACB5TY18</accession>